<proteinExistence type="predicted"/>
<gene>
    <name evidence="1" type="ORF">PEV8663_00871</name>
</gene>
<dbReference type="EMBL" id="FXYH01000003">
    <property type="protein sequence ID" value="SMX37004.1"/>
    <property type="molecule type" value="Genomic_DNA"/>
</dbReference>
<reference evidence="1 2" key="1">
    <citation type="submission" date="2017-05" db="EMBL/GenBank/DDBJ databases">
        <authorList>
            <person name="Song R."/>
            <person name="Chenine A.L."/>
            <person name="Ruprecht R.M."/>
        </authorList>
    </citation>
    <scope>NUCLEOTIDE SEQUENCE [LARGE SCALE GENOMIC DNA]</scope>
    <source>
        <strain evidence="1 2">CECT 8663</strain>
    </source>
</reference>
<evidence type="ECO:0000313" key="1">
    <source>
        <dbReference type="EMBL" id="SMX37004.1"/>
    </source>
</evidence>
<protein>
    <submittedName>
        <fullName evidence="1">Uncharacterized protein</fullName>
    </submittedName>
</protein>
<name>A0A238K3N4_9RHOB</name>
<keyword evidence="2" id="KW-1185">Reference proteome</keyword>
<dbReference type="AlphaFoldDB" id="A0A238K3N4"/>
<evidence type="ECO:0000313" key="2">
    <source>
        <dbReference type="Proteomes" id="UP000220836"/>
    </source>
</evidence>
<dbReference type="Proteomes" id="UP000220836">
    <property type="component" value="Unassembled WGS sequence"/>
</dbReference>
<sequence length="35" mass="3769">MSALLFTAEGLAYKRATDVAEYFASSFGNGRGTHE</sequence>
<accession>A0A238K3N4</accession>
<organism evidence="1 2">
    <name type="scientific">Pelagimonas varians</name>
    <dbReference type="NCBI Taxonomy" id="696760"/>
    <lineage>
        <taxon>Bacteria</taxon>
        <taxon>Pseudomonadati</taxon>
        <taxon>Pseudomonadota</taxon>
        <taxon>Alphaproteobacteria</taxon>
        <taxon>Rhodobacterales</taxon>
        <taxon>Roseobacteraceae</taxon>
        <taxon>Pelagimonas</taxon>
    </lineage>
</organism>